<comment type="subunit">
    <text evidence="2">Monomer. Interacts with PqqE.</text>
</comment>
<evidence type="ECO:0000256" key="1">
    <source>
        <dbReference type="ARBA" id="ARBA00004886"/>
    </source>
</evidence>
<accession>A0A841LS75</accession>
<evidence type="ECO:0000256" key="3">
    <source>
        <dbReference type="ARBA" id="ARBA00022905"/>
    </source>
</evidence>
<reference evidence="4 5" key="1">
    <citation type="submission" date="2020-08" db="EMBL/GenBank/DDBJ databases">
        <title>Genomic Encyclopedia of Type Strains, Phase IV (KMG-IV): sequencing the most valuable type-strain genomes for metagenomic binning, comparative biology and taxonomic classification.</title>
        <authorList>
            <person name="Goeker M."/>
        </authorList>
    </citation>
    <scope>NUCLEOTIDE SEQUENCE [LARGE SCALE GENOMIC DNA]</scope>
    <source>
        <strain evidence="4 5">DSM 22336</strain>
    </source>
</reference>
<dbReference type="RefSeq" id="WP_184219865.1">
    <property type="nucleotide sequence ID" value="NZ_JACIIU010000002.1"/>
</dbReference>
<proteinExistence type="predicted"/>
<dbReference type="AlphaFoldDB" id="A0A841LS75"/>
<evidence type="ECO:0000313" key="5">
    <source>
        <dbReference type="Proteomes" id="UP000555393"/>
    </source>
</evidence>
<comment type="caution">
    <text evidence="4">The sequence shown here is derived from an EMBL/GenBank/DDBJ whole genome shotgun (WGS) entry which is preliminary data.</text>
</comment>
<dbReference type="GO" id="GO:0048038">
    <property type="term" value="F:quinone binding"/>
    <property type="evidence" value="ECO:0007669"/>
    <property type="project" value="InterPro"/>
</dbReference>
<organism evidence="4 5">
    <name type="scientific">Paenochrobactrum gallinarii</name>
    <dbReference type="NCBI Taxonomy" id="643673"/>
    <lineage>
        <taxon>Bacteria</taxon>
        <taxon>Pseudomonadati</taxon>
        <taxon>Pseudomonadota</taxon>
        <taxon>Alphaproteobacteria</taxon>
        <taxon>Hyphomicrobiales</taxon>
        <taxon>Brucellaceae</taxon>
        <taxon>Paenochrobactrum</taxon>
    </lineage>
</organism>
<gene>
    <name evidence="4" type="ORF">FHS77_000630</name>
</gene>
<keyword evidence="3" id="KW-0884">PQQ biosynthesis</keyword>
<dbReference type="Pfam" id="PF05402">
    <property type="entry name" value="PqqD"/>
    <property type="match status" value="1"/>
</dbReference>
<dbReference type="UniPathway" id="UPA00539"/>
<dbReference type="GO" id="GO:0018189">
    <property type="term" value="P:pyrroloquinoline quinone biosynthetic process"/>
    <property type="evidence" value="ECO:0007669"/>
    <property type="project" value="UniProtKB-UniPathway"/>
</dbReference>
<dbReference type="Proteomes" id="UP000555393">
    <property type="component" value="Unassembled WGS sequence"/>
</dbReference>
<dbReference type="EMBL" id="JACIIU010000002">
    <property type="protein sequence ID" value="MBB6260106.1"/>
    <property type="molecule type" value="Genomic_DNA"/>
</dbReference>
<sequence>MSDSVTILASNIVKLARGVRLRVDDVRGQTVLLAPERAMAVDEIAVTIVNALDGVRSIDAICDQFATDYNAPRDQIGGDVLKFVQELANRRMIEVVE</sequence>
<dbReference type="InterPro" id="IPR022479">
    <property type="entry name" value="PqqD_bac"/>
</dbReference>
<name>A0A841LS75_9HYPH</name>
<dbReference type="InterPro" id="IPR008792">
    <property type="entry name" value="PQQD"/>
</dbReference>
<comment type="pathway">
    <text evidence="1">Cofactor biosynthesis; pyrroloquinoline quinone biosynthesis.</text>
</comment>
<dbReference type="NCBIfam" id="TIGR03859">
    <property type="entry name" value="PQQ_PqqD"/>
    <property type="match status" value="1"/>
</dbReference>
<evidence type="ECO:0000256" key="2">
    <source>
        <dbReference type="ARBA" id="ARBA00011741"/>
    </source>
</evidence>
<protein>
    <submittedName>
        <fullName evidence="4">Pyrroloquinoline quinone biosynthesis protein D</fullName>
    </submittedName>
</protein>
<evidence type="ECO:0000313" key="4">
    <source>
        <dbReference type="EMBL" id="MBB6260106.1"/>
    </source>
</evidence>
<dbReference type="InterPro" id="IPR041881">
    <property type="entry name" value="PqqD_sf"/>
</dbReference>
<dbReference type="Gene3D" id="1.10.10.1150">
    <property type="entry name" value="Coenzyme PQQ synthesis protein D (PqqD)"/>
    <property type="match status" value="1"/>
</dbReference>
<keyword evidence="5" id="KW-1185">Reference proteome</keyword>